<keyword evidence="3" id="KW-1185">Reference proteome</keyword>
<evidence type="ECO:0000256" key="1">
    <source>
        <dbReference type="SAM" id="SignalP"/>
    </source>
</evidence>
<name>A0A100Y7M7_9ACTN</name>
<gene>
    <name evidence="2" type="ORF">ATE80_08740</name>
</gene>
<proteinExistence type="predicted"/>
<evidence type="ECO:0000313" key="3">
    <source>
        <dbReference type="Proteomes" id="UP000054011"/>
    </source>
</evidence>
<feature type="signal peptide" evidence="1">
    <location>
        <begin position="1"/>
        <end position="20"/>
    </location>
</feature>
<keyword evidence="1" id="KW-0732">Signal</keyword>
<evidence type="ECO:0000313" key="2">
    <source>
        <dbReference type="EMBL" id="KUH39181.1"/>
    </source>
</evidence>
<feature type="chain" id="PRO_5038457014" evidence="1">
    <location>
        <begin position="21"/>
        <end position="70"/>
    </location>
</feature>
<protein>
    <submittedName>
        <fullName evidence="2">Uncharacterized protein</fullName>
    </submittedName>
</protein>
<reference evidence="2 3" key="1">
    <citation type="submission" date="2015-11" db="EMBL/GenBank/DDBJ databases">
        <title>Genome-wide analysis reveals the secondary metabolome in Streptomyces kanasensis ZX01.</title>
        <authorList>
            <person name="Zhang G."/>
            <person name="Han L."/>
            <person name="Feng J."/>
            <person name="Zhang X."/>
        </authorList>
    </citation>
    <scope>NUCLEOTIDE SEQUENCE [LARGE SCALE GENOMIC DNA]</scope>
    <source>
        <strain evidence="2 3">ZX01</strain>
    </source>
</reference>
<dbReference type="AlphaFoldDB" id="A0A100Y7M7"/>
<accession>A0A100Y7M7</accession>
<organism evidence="2 3">
    <name type="scientific">Streptomyces kanasensis</name>
    <dbReference type="NCBI Taxonomy" id="936756"/>
    <lineage>
        <taxon>Bacteria</taxon>
        <taxon>Bacillati</taxon>
        <taxon>Actinomycetota</taxon>
        <taxon>Actinomycetes</taxon>
        <taxon>Kitasatosporales</taxon>
        <taxon>Streptomycetaceae</taxon>
        <taxon>Streptomyces</taxon>
    </lineage>
</organism>
<sequence>MIKKALACAALAAAAMAVGAAPAAAGEYDDNGGHFHAAEFSAMKGHYLQSQGGAIIASGSAVEGSYMTVE</sequence>
<dbReference type="Proteomes" id="UP000054011">
    <property type="component" value="Unassembled WGS sequence"/>
</dbReference>
<dbReference type="EMBL" id="LNSV01000015">
    <property type="protein sequence ID" value="KUH39181.1"/>
    <property type="molecule type" value="Genomic_DNA"/>
</dbReference>
<comment type="caution">
    <text evidence="2">The sequence shown here is derived from an EMBL/GenBank/DDBJ whole genome shotgun (WGS) entry which is preliminary data.</text>
</comment>
<dbReference type="RefSeq" id="WP_058941581.1">
    <property type="nucleotide sequence ID" value="NZ_LNSV01000015.1"/>
</dbReference>